<proteinExistence type="predicted"/>
<protein>
    <submittedName>
        <fullName evidence="1">Uncharacterized protein</fullName>
    </submittedName>
</protein>
<name>A0A382Z218_9ZZZZ</name>
<feature type="non-terminal residue" evidence="1">
    <location>
        <position position="31"/>
    </location>
</feature>
<dbReference type="EMBL" id="UINC01180252">
    <property type="protein sequence ID" value="SVD89350.1"/>
    <property type="molecule type" value="Genomic_DNA"/>
</dbReference>
<dbReference type="AlphaFoldDB" id="A0A382Z218"/>
<gene>
    <name evidence="1" type="ORF">METZ01_LOCUS442204</name>
</gene>
<evidence type="ECO:0000313" key="1">
    <source>
        <dbReference type="EMBL" id="SVD89350.1"/>
    </source>
</evidence>
<reference evidence="1" key="1">
    <citation type="submission" date="2018-05" db="EMBL/GenBank/DDBJ databases">
        <authorList>
            <person name="Lanie J.A."/>
            <person name="Ng W.-L."/>
            <person name="Kazmierczak K.M."/>
            <person name="Andrzejewski T.M."/>
            <person name="Davidsen T.M."/>
            <person name="Wayne K.J."/>
            <person name="Tettelin H."/>
            <person name="Glass J.I."/>
            <person name="Rusch D."/>
            <person name="Podicherti R."/>
            <person name="Tsui H.-C.T."/>
            <person name="Winkler M.E."/>
        </authorList>
    </citation>
    <scope>NUCLEOTIDE SEQUENCE</scope>
</reference>
<accession>A0A382Z218</accession>
<sequence>MRSIVTHYKNNNPSDTVGPNIKIYMDGDLKK</sequence>
<organism evidence="1">
    <name type="scientific">marine metagenome</name>
    <dbReference type="NCBI Taxonomy" id="408172"/>
    <lineage>
        <taxon>unclassified sequences</taxon>
        <taxon>metagenomes</taxon>
        <taxon>ecological metagenomes</taxon>
    </lineage>
</organism>